<dbReference type="AlphaFoldDB" id="A0A016T008"/>
<protein>
    <submittedName>
        <fullName evidence="1">Uncharacterized protein</fullName>
    </submittedName>
</protein>
<dbReference type="EMBL" id="JARK01001490">
    <property type="protein sequence ID" value="EYB96017.1"/>
    <property type="molecule type" value="Genomic_DNA"/>
</dbReference>
<keyword evidence="2" id="KW-1185">Reference proteome</keyword>
<dbReference type="Proteomes" id="UP000024635">
    <property type="component" value="Unassembled WGS sequence"/>
</dbReference>
<accession>A0A016T008</accession>
<sequence length="81" mass="9454">MSNLLQAHHFTACKNCGLRRDRTLDHVDDSDIRQPRAFHRFAKMGNDWDRIPDTITFEFEVQTLVTVLLCISTLFLLYTAL</sequence>
<organism evidence="1 2">
    <name type="scientific">Ancylostoma ceylanicum</name>
    <dbReference type="NCBI Taxonomy" id="53326"/>
    <lineage>
        <taxon>Eukaryota</taxon>
        <taxon>Metazoa</taxon>
        <taxon>Ecdysozoa</taxon>
        <taxon>Nematoda</taxon>
        <taxon>Chromadorea</taxon>
        <taxon>Rhabditida</taxon>
        <taxon>Rhabditina</taxon>
        <taxon>Rhabditomorpha</taxon>
        <taxon>Strongyloidea</taxon>
        <taxon>Ancylostomatidae</taxon>
        <taxon>Ancylostomatinae</taxon>
        <taxon>Ancylostoma</taxon>
    </lineage>
</organism>
<evidence type="ECO:0000313" key="1">
    <source>
        <dbReference type="EMBL" id="EYB96017.1"/>
    </source>
</evidence>
<name>A0A016T008_9BILA</name>
<comment type="caution">
    <text evidence="1">The sequence shown here is derived from an EMBL/GenBank/DDBJ whole genome shotgun (WGS) entry which is preliminary data.</text>
</comment>
<evidence type="ECO:0000313" key="2">
    <source>
        <dbReference type="Proteomes" id="UP000024635"/>
    </source>
</evidence>
<proteinExistence type="predicted"/>
<reference evidence="2" key="1">
    <citation type="journal article" date="2015" name="Nat. Genet.">
        <title>The genome and transcriptome of the zoonotic hookworm Ancylostoma ceylanicum identify infection-specific gene families.</title>
        <authorList>
            <person name="Schwarz E.M."/>
            <person name="Hu Y."/>
            <person name="Antoshechkin I."/>
            <person name="Miller M.M."/>
            <person name="Sternberg P.W."/>
            <person name="Aroian R.V."/>
        </authorList>
    </citation>
    <scope>NUCLEOTIDE SEQUENCE</scope>
    <source>
        <strain evidence="2">HY135</strain>
    </source>
</reference>
<gene>
    <name evidence="1" type="primary">Acey_s0154.g2993</name>
    <name evidence="1" type="ORF">Y032_0154g2993</name>
</gene>